<name>A0ABT4IG78_9EURY</name>
<accession>A0ABT4IG78</accession>
<protein>
    <submittedName>
        <fullName evidence="1">DUF3781 domain-containing protein</fullName>
    </submittedName>
</protein>
<dbReference type="Pfam" id="PF12636">
    <property type="entry name" value="DUF3781"/>
    <property type="match status" value="1"/>
</dbReference>
<organism evidence="1 2">
    <name type="scientific">Methanocorpusculum petauri</name>
    <dbReference type="NCBI Taxonomy" id="3002863"/>
    <lineage>
        <taxon>Archaea</taxon>
        <taxon>Methanobacteriati</taxon>
        <taxon>Methanobacteriota</taxon>
        <taxon>Stenosarchaea group</taxon>
        <taxon>Methanomicrobia</taxon>
        <taxon>Methanomicrobiales</taxon>
        <taxon>Methanocorpusculaceae</taxon>
        <taxon>Methanocorpusculum</taxon>
    </lineage>
</organism>
<evidence type="ECO:0000313" key="1">
    <source>
        <dbReference type="EMBL" id="MCZ0860190.1"/>
    </source>
</evidence>
<dbReference type="InterPro" id="IPR024229">
    <property type="entry name" value="DUF3781"/>
</dbReference>
<dbReference type="Proteomes" id="UP001141422">
    <property type="component" value="Unassembled WGS sequence"/>
</dbReference>
<evidence type="ECO:0000313" key="2">
    <source>
        <dbReference type="Proteomes" id="UP001141422"/>
    </source>
</evidence>
<reference evidence="1" key="1">
    <citation type="submission" date="2022-12" db="EMBL/GenBank/DDBJ databases">
        <title>Isolation and characterisation of novel Methanocorpusculum spp. from native Australian herbivores indicates the genus is ancestrally host-associated.</title>
        <authorList>
            <person name="Volmer J.G."/>
            <person name="Soo R.M."/>
            <person name="Evans P.N."/>
            <person name="Hoedt E.C."/>
            <person name="Astorga Alsina A.L."/>
            <person name="Woodcroft B.J."/>
            <person name="Tyson G.W."/>
            <person name="Hugenholtz P."/>
            <person name="Morrison M."/>
        </authorList>
    </citation>
    <scope>NUCLEOTIDE SEQUENCE</scope>
    <source>
        <strain evidence="1">MG</strain>
    </source>
</reference>
<dbReference type="EMBL" id="JAPTGB010000005">
    <property type="protein sequence ID" value="MCZ0860190.1"/>
    <property type="molecule type" value="Genomic_DNA"/>
</dbReference>
<comment type="caution">
    <text evidence="1">The sequence shown here is derived from an EMBL/GenBank/DDBJ whole genome shotgun (WGS) entry which is preliminary data.</text>
</comment>
<proteinExistence type="predicted"/>
<gene>
    <name evidence="1" type="ORF">O0S10_02960</name>
</gene>
<sequence length="84" mass="9348">MNAADRDGLLASLPKLHTTMLGAERVRKNLSLNATDDVVNWCREQIKNPAATIRKSGKNFYVQIDGCEITIHARSCTIITAHRI</sequence>
<dbReference type="RefSeq" id="WP_268924413.1">
    <property type="nucleotide sequence ID" value="NZ_JAPTGB010000005.1"/>
</dbReference>
<keyword evidence="2" id="KW-1185">Reference proteome</keyword>